<name>A0A438KH52_VITVI</name>
<organism evidence="1 2">
    <name type="scientific">Vitis vinifera</name>
    <name type="common">Grape</name>
    <dbReference type="NCBI Taxonomy" id="29760"/>
    <lineage>
        <taxon>Eukaryota</taxon>
        <taxon>Viridiplantae</taxon>
        <taxon>Streptophyta</taxon>
        <taxon>Embryophyta</taxon>
        <taxon>Tracheophyta</taxon>
        <taxon>Spermatophyta</taxon>
        <taxon>Magnoliopsida</taxon>
        <taxon>eudicotyledons</taxon>
        <taxon>Gunneridae</taxon>
        <taxon>Pentapetalae</taxon>
        <taxon>rosids</taxon>
        <taxon>Vitales</taxon>
        <taxon>Vitaceae</taxon>
        <taxon>Viteae</taxon>
        <taxon>Vitis</taxon>
    </lineage>
</organism>
<dbReference type="Proteomes" id="UP000288805">
    <property type="component" value="Unassembled WGS sequence"/>
</dbReference>
<comment type="caution">
    <text evidence="1">The sequence shown here is derived from an EMBL/GenBank/DDBJ whole genome shotgun (WGS) entry which is preliminary data.</text>
</comment>
<evidence type="ECO:0000313" key="1">
    <source>
        <dbReference type="EMBL" id="RVX20533.1"/>
    </source>
</evidence>
<dbReference type="AlphaFoldDB" id="A0A438KH52"/>
<sequence>MPTSKESPLSIRSKKGSSQAACHCICWKCSNFNPSVRTQNCPDLYSLAIHGIDSGKKNIVLLPMENRHSHVYQLLLKINIPKDIYTVFGGVDDKGKSALHLAAMFTGYHLRSLLMLHMGNQVYQTIKHIFSHEHEDLVQKGGQWLASKANSCRWWLLSLQLLPSPHQQLYQEAPRKQHFISLQFRDLSLFDFQSPHLGHFFVLRKSSELPH</sequence>
<proteinExistence type="predicted"/>
<evidence type="ECO:0000313" key="2">
    <source>
        <dbReference type="Proteomes" id="UP000288805"/>
    </source>
</evidence>
<reference evidence="1 2" key="1">
    <citation type="journal article" date="2018" name="PLoS Genet.">
        <title>Population sequencing reveals clonal diversity and ancestral inbreeding in the grapevine cultivar Chardonnay.</title>
        <authorList>
            <person name="Roach M.J."/>
            <person name="Johnson D.L."/>
            <person name="Bohlmann J."/>
            <person name="van Vuuren H.J."/>
            <person name="Jones S.J."/>
            <person name="Pretorius I.S."/>
            <person name="Schmidt S.A."/>
            <person name="Borneman A.R."/>
        </authorList>
    </citation>
    <scope>NUCLEOTIDE SEQUENCE [LARGE SCALE GENOMIC DNA]</scope>
    <source>
        <strain evidence="2">cv. Chardonnay</strain>
        <tissue evidence="1">Leaf</tissue>
    </source>
</reference>
<gene>
    <name evidence="1" type="ORF">CK203_002546</name>
</gene>
<accession>A0A438KH52</accession>
<protein>
    <submittedName>
        <fullName evidence="1">Uncharacterized protein</fullName>
    </submittedName>
</protein>
<dbReference type="EMBL" id="QGNW01000006">
    <property type="protein sequence ID" value="RVX20533.1"/>
    <property type="molecule type" value="Genomic_DNA"/>
</dbReference>